<evidence type="ECO:0000313" key="4">
    <source>
        <dbReference type="WBParaSite" id="EVEC_0000680801-mRNA-1"/>
    </source>
</evidence>
<organism evidence="4">
    <name type="scientific">Enterobius vermicularis</name>
    <name type="common">Human pinworm</name>
    <dbReference type="NCBI Taxonomy" id="51028"/>
    <lineage>
        <taxon>Eukaryota</taxon>
        <taxon>Metazoa</taxon>
        <taxon>Ecdysozoa</taxon>
        <taxon>Nematoda</taxon>
        <taxon>Chromadorea</taxon>
        <taxon>Rhabditida</taxon>
        <taxon>Spirurina</taxon>
        <taxon>Oxyuridomorpha</taxon>
        <taxon>Oxyuroidea</taxon>
        <taxon>Oxyuridae</taxon>
        <taxon>Enterobius</taxon>
    </lineage>
</organism>
<keyword evidence="3" id="KW-1185">Reference proteome</keyword>
<evidence type="ECO:0000313" key="2">
    <source>
        <dbReference type="EMBL" id="VDD91605.1"/>
    </source>
</evidence>
<reference evidence="2 3" key="2">
    <citation type="submission" date="2018-10" db="EMBL/GenBank/DDBJ databases">
        <authorList>
            <consortium name="Pathogen Informatics"/>
        </authorList>
    </citation>
    <scope>NUCLEOTIDE SEQUENCE [LARGE SCALE GENOMIC DNA]</scope>
</reference>
<feature type="region of interest" description="Disordered" evidence="1">
    <location>
        <begin position="75"/>
        <end position="94"/>
    </location>
</feature>
<accession>A0A0N4V8U2</accession>
<sequence length="114" mass="11937">MNRARTERTCKENVLLTLLPDVTMMIQKNSEALKGKTEWQYTVDGIDSGKRIGSGRRLINENKSARYYVTGRIGGGASSDGAGSGGGGGGGARGGARGVVGVKMMAVMVLMVKN</sequence>
<dbReference type="WBParaSite" id="EVEC_0000680801-mRNA-1">
    <property type="protein sequence ID" value="EVEC_0000680801-mRNA-1"/>
    <property type="gene ID" value="EVEC_0000680801"/>
</dbReference>
<gene>
    <name evidence="2" type="ORF">EVEC_LOCUS6356</name>
</gene>
<evidence type="ECO:0000256" key="1">
    <source>
        <dbReference type="SAM" id="MobiDB-lite"/>
    </source>
</evidence>
<dbReference type="EMBL" id="UXUI01008478">
    <property type="protein sequence ID" value="VDD91605.1"/>
    <property type="molecule type" value="Genomic_DNA"/>
</dbReference>
<protein>
    <submittedName>
        <fullName evidence="4">Reverse transcriptase domain-containing protein</fullName>
    </submittedName>
</protein>
<evidence type="ECO:0000313" key="3">
    <source>
        <dbReference type="Proteomes" id="UP000274131"/>
    </source>
</evidence>
<dbReference type="AlphaFoldDB" id="A0A0N4V8U2"/>
<proteinExistence type="predicted"/>
<reference evidence="4" key="1">
    <citation type="submission" date="2017-02" db="UniProtKB">
        <authorList>
            <consortium name="WormBaseParasite"/>
        </authorList>
    </citation>
    <scope>IDENTIFICATION</scope>
</reference>
<dbReference type="Proteomes" id="UP000274131">
    <property type="component" value="Unassembled WGS sequence"/>
</dbReference>
<name>A0A0N4V8U2_ENTVE</name>